<evidence type="ECO:0000256" key="10">
    <source>
        <dbReference type="ARBA" id="ARBA00023239"/>
    </source>
</evidence>
<evidence type="ECO:0000256" key="4">
    <source>
        <dbReference type="ARBA" id="ARBA00012329"/>
    </source>
</evidence>
<dbReference type="InterPro" id="IPR011054">
    <property type="entry name" value="Rudment_hybrid_motif"/>
</dbReference>
<accession>A0AAN7VWH1</accession>
<dbReference type="FunFam" id="3.30.470.20:FF:000037">
    <property type="entry name" value="Phosphoribosylaminoimidazole carboxylase, chloroplastic"/>
    <property type="match status" value="1"/>
</dbReference>
<dbReference type="NCBIfam" id="NF004679">
    <property type="entry name" value="PRK06019.1-5"/>
    <property type="match status" value="1"/>
</dbReference>
<dbReference type="SMART" id="SM01001">
    <property type="entry name" value="AIRC"/>
    <property type="match status" value="1"/>
</dbReference>
<keyword evidence="10 11" id="KW-0456">Lyase</keyword>
<gene>
    <name evidence="13" type="ORF">LTR97_002675</name>
</gene>
<dbReference type="PANTHER" id="PTHR11609">
    <property type="entry name" value="PURINE BIOSYNTHESIS PROTEIN 6/7, PUR6/7"/>
    <property type="match status" value="1"/>
</dbReference>
<dbReference type="HAMAP" id="MF_01928">
    <property type="entry name" value="PurK"/>
    <property type="match status" value="1"/>
</dbReference>
<dbReference type="PANTHER" id="PTHR11609:SF5">
    <property type="entry name" value="PHOSPHORIBOSYLAMINOIMIDAZOLE CARBOXYLASE"/>
    <property type="match status" value="1"/>
</dbReference>
<dbReference type="SUPFAM" id="SSF52440">
    <property type="entry name" value="PreATP-grasp domain"/>
    <property type="match status" value="1"/>
</dbReference>
<dbReference type="SUPFAM" id="SSF52255">
    <property type="entry name" value="N5-CAIR mutase (phosphoribosylaminoimidazole carboxylase, PurE)"/>
    <property type="match status" value="1"/>
</dbReference>
<keyword evidence="7 11" id="KW-0658">Purine biosynthesis</keyword>
<evidence type="ECO:0000256" key="6">
    <source>
        <dbReference type="ARBA" id="ARBA00022741"/>
    </source>
</evidence>
<dbReference type="PROSITE" id="PS50975">
    <property type="entry name" value="ATP_GRASP"/>
    <property type="match status" value="1"/>
</dbReference>
<dbReference type="GO" id="GO:0004638">
    <property type="term" value="F:phosphoribosylaminoimidazole carboxylase activity"/>
    <property type="evidence" value="ECO:0007669"/>
    <property type="project" value="UniProtKB-UniRule"/>
</dbReference>
<evidence type="ECO:0000259" key="12">
    <source>
        <dbReference type="PROSITE" id="PS50975"/>
    </source>
</evidence>
<dbReference type="SUPFAM" id="SSF56059">
    <property type="entry name" value="Glutathione synthetase ATP-binding domain-like"/>
    <property type="match status" value="1"/>
</dbReference>
<dbReference type="PIRSF" id="PIRSF001340">
    <property type="entry name" value="AIR_carboxylase"/>
    <property type="match status" value="1"/>
</dbReference>
<dbReference type="InterPro" id="IPR003135">
    <property type="entry name" value="ATP-grasp_carboxylate-amine"/>
</dbReference>
<evidence type="ECO:0000313" key="13">
    <source>
        <dbReference type="EMBL" id="KAK5705556.1"/>
    </source>
</evidence>
<evidence type="ECO:0000256" key="2">
    <source>
        <dbReference type="ARBA" id="ARBA00004747"/>
    </source>
</evidence>
<comment type="pathway">
    <text evidence="2 11">Purine metabolism; IMP biosynthesis via de novo pathway; 5-amino-1-(5-phospho-D-ribosyl)imidazole-4-carboxylate from 5-amino-1-(5-phospho-D-ribosyl)imidazole (carboxylase route): step 1/1.</text>
</comment>
<protein>
    <recommendedName>
        <fullName evidence="5 11">Phosphoribosylaminoimidazole carboxylase</fullName>
        <ecNumber evidence="4 11">4.1.1.21</ecNumber>
    </recommendedName>
</protein>
<dbReference type="GO" id="GO:0005524">
    <property type="term" value="F:ATP binding"/>
    <property type="evidence" value="ECO:0007669"/>
    <property type="project" value="UniProtKB-UniRule"/>
</dbReference>
<dbReference type="Gene3D" id="3.40.50.1970">
    <property type="match status" value="1"/>
</dbReference>
<dbReference type="Proteomes" id="UP001310594">
    <property type="component" value="Unassembled WGS sequence"/>
</dbReference>
<dbReference type="NCBIfam" id="TIGR01161">
    <property type="entry name" value="purK"/>
    <property type="match status" value="1"/>
</dbReference>
<dbReference type="InterPro" id="IPR005875">
    <property type="entry name" value="PurK"/>
</dbReference>
<evidence type="ECO:0000256" key="11">
    <source>
        <dbReference type="PIRNR" id="PIRNR001340"/>
    </source>
</evidence>
<evidence type="ECO:0000256" key="7">
    <source>
        <dbReference type="ARBA" id="ARBA00022755"/>
    </source>
</evidence>
<evidence type="ECO:0000256" key="3">
    <source>
        <dbReference type="ARBA" id="ARBA00006114"/>
    </source>
</evidence>
<comment type="catalytic activity">
    <reaction evidence="1 11">
        <text>5-amino-1-(5-phospho-D-ribosyl)imidazole-4-carboxylate + H(+) = 5-amino-1-(5-phospho-beta-D-ribosyl)imidazole + CO2</text>
        <dbReference type="Rhea" id="RHEA:10792"/>
        <dbReference type="ChEBI" id="CHEBI:15378"/>
        <dbReference type="ChEBI" id="CHEBI:16526"/>
        <dbReference type="ChEBI" id="CHEBI:77657"/>
        <dbReference type="ChEBI" id="CHEBI:137981"/>
        <dbReference type="EC" id="4.1.1.21"/>
    </reaction>
</comment>
<dbReference type="Pfam" id="PF22660">
    <property type="entry name" value="RS_preATP-grasp-like"/>
    <property type="match status" value="1"/>
</dbReference>
<comment type="similarity">
    <text evidence="3 11">In the C-terminal section; belongs to the AIR carboxylase family. Class I subfamily.</text>
</comment>
<dbReference type="InterPro" id="IPR013815">
    <property type="entry name" value="ATP_grasp_subdomain_1"/>
</dbReference>
<dbReference type="EMBL" id="JAVRQU010000003">
    <property type="protein sequence ID" value="KAK5705556.1"/>
    <property type="molecule type" value="Genomic_DNA"/>
</dbReference>
<dbReference type="InterPro" id="IPR011761">
    <property type="entry name" value="ATP-grasp"/>
</dbReference>
<dbReference type="Pfam" id="PF02222">
    <property type="entry name" value="ATP-grasp"/>
    <property type="match status" value="1"/>
</dbReference>
<dbReference type="EC" id="4.1.1.21" evidence="4 11"/>
<dbReference type="InterPro" id="IPR040686">
    <property type="entry name" value="PurK_C"/>
</dbReference>
<dbReference type="GO" id="GO:0046872">
    <property type="term" value="F:metal ion binding"/>
    <property type="evidence" value="ECO:0007669"/>
    <property type="project" value="InterPro"/>
</dbReference>
<dbReference type="HAMAP" id="MF_01929">
    <property type="entry name" value="PurE_classI"/>
    <property type="match status" value="1"/>
</dbReference>
<dbReference type="Pfam" id="PF17769">
    <property type="entry name" value="PurK_C"/>
    <property type="match status" value="1"/>
</dbReference>
<dbReference type="InterPro" id="IPR054350">
    <property type="entry name" value="PurT/PurK_preATP-grasp"/>
</dbReference>
<dbReference type="NCBIfam" id="TIGR01162">
    <property type="entry name" value="purE"/>
    <property type="match status" value="1"/>
</dbReference>
<dbReference type="InterPro" id="IPR033747">
    <property type="entry name" value="PurE_ClassI"/>
</dbReference>
<proteinExistence type="inferred from homology"/>
<evidence type="ECO:0000256" key="9">
    <source>
        <dbReference type="ARBA" id="ARBA00022840"/>
    </source>
</evidence>
<dbReference type="GO" id="GO:0006189">
    <property type="term" value="P:'de novo' IMP biosynthetic process"/>
    <property type="evidence" value="ECO:0007669"/>
    <property type="project" value="UniProtKB-UniRule"/>
</dbReference>
<sequence>METAVGVLGGGQLGAMLVEAANQYRIKINVLDAENSPAKQVSGHGTHVNGSFKDAKAIKQLVDTGVKVLTVEIEHVDTTILEELASSGEVDVQPSPSTIRTIQDKYIQKKHLEDRGVASAKSYKLETPTFEELQKAGEALGLPFMLKSRREAYDGRGNYPVKTADDFRSALDALGGNKDLYAEKWANFRMELAVMVVKTKDDVLSFPTTETIHENSICKLTYTPARGVSEMISKKAQELARKAVACFEGKGVFGVEMFLLEDDSLLVNEIAPRPHNSGHYTIEGCYVSQYEAHLSAILDMPLRQEDLRLRQPAIMLNILGGDAEDSHTKIAEAALTDRWLKVHLYGKGTARKGRKMGHITVCAPTMAEAQRRMQPMIDLVDKDKPKQSNGVSVVAESPLVAIVMGSDSDLPKLKDGLEILRKLEIPYLVDIVSAHRTPYTMFEEAPSFADVGIQCIIAAAGGAAHLPGMVAALTPLPVIGVPIKPSIGDGMDSVLSILNMPKGVPVATVSLNNSTNAALLAARMLGAADLAIRERVVQYIQDSEKAVQAKRRRMKEVGGDKYLEEMK</sequence>
<dbReference type="SUPFAM" id="SSF51246">
    <property type="entry name" value="Rudiment single hybrid motif"/>
    <property type="match status" value="1"/>
</dbReference>
<dbReference type="InterPro" id="IPR016301">
    <property type="entry name" value="Ade2_fungi/plant"/>
</dbReference>
<dbReference type="InterPro" id="IPR016185">
    <property type="entry name" value="PreATP-grasp_dom_sf"/>
</dbReference>
<dbReference type="InterPro" id="IPR000031">
    <property type="entry name" value="PurE_dom"/>
</dbReference>
<reference evidence="13" key="1">
    <citation type="submission" date="2023-08" db="EMBL/GenBank/DDBJ databases">
        <title>Black Yeasts Isolated from many extreme environments.</title>
        <authorList>
            <person name="Coleine C."/>
            <person name="Stajich J.E."/>
            <person name="Selbmann L."/>
        </authorList>
    </citation>
    <scope>NUCLEOTIDE SEQUENCE</scope>
    <source>
        <strain evidence="13">CCFEE 5810</strain>
    </source>
</reference>
<keyword evidence="6 11" id="KW-0547">Nucleotide-binding</keyword>
<feature type="domain" description="ATP-grasp" evidence="12">
    <location>
        <begin position="109"/>
        <end position="298"/>
    </location>
</feature>
<dbReference type="Gene3D" id="3.30.1490.20">
    <property type="entry name" value="ATP-grasp fold, A domain"/>
    <property type="match status" value="1"/>
</dbReference>
<dbReference type="Gene3D" id="3.30.470.20">
    <property type="entry name" value="ATP-grasp fold, B domain"/>
    <property type="match status" value="1"/>
</dbReference>
<dbReference type="Gene3D" id="3.40.50.20">
    <property type="match status" value="1"/>
</dbReference>
<organism evidence="13 14">
    <name type="scientific">Elasticomyces elasticus</name>
    <dbReference type="NCBI Taxonomy" id="574655"/>
    <lineage>
        <taxon>Eukaryota</taxon>
        <taxon>Fungi</taxon>
        <taxon>Dikarya</taxon>
        <taxon>Ascomycota</taxon>
        <taxon>Pezizomycotina</taxon>
        <taxon>Dothideomycetes</taxon>
        <taxon>Dothideomycetidae</taxon>
        <taxon>Mycosphaerellales</taxon>
        <taxon>Teratosphaeriaceae</taxon>
        <taxon>Elasticomyces</taxon>
    </lineage>
</organism>
<comment type="caution">
    <text evidence="13">The sequence shown here is derived from an EMBL/GenBank/DDBJ whole genome shotgun (WGS) entry which is preliminary data.</text>
</comment>
<evidence type="ECO:0000313" key="14">
    <source>
        <dbReference type="Proteomes" id="UP001310594"/>
    </source>
</evidence>
<evidence type="ECO:0000256" key="8">
    <source>
        <dbReference type="ARBA" id="ARBA00022793"/>
    </source>
</evidence>
<keyword evidence="8 11" id="KW-0210">Decarboxylase</keyword>
<keyword evidence="9 11" id="KW-0067">ATP-binding</keyword>
<name>A0AAN7VWH1_9PEZI</name>
<evidence type="ECO:0000256" key="5">
    <source>
        <dbReference type="ARBA" id="ARBA00021059"/>
    </source>
</evidence>
<evidence type="ECO:0000256" key="1">
    <source>
        <dbReference type="ARBA" id="ARBA00001244"/>
    </source>
</evidence>
<dbReference type="AlphaFoldDB" id="A0AAN7VWH1"/>
<dbReference type="Pfam" id="PF00731">
    <property type="entry name" value="AIRC"/>
    <property type="match status" value="1"/>
</dbReference>